<keyword evidence="1" id="KW-0812">Transmembrane</keyword>
<dbReference type="Proteomes" id="UP000299102">
    <property type="component" value="Unassembled WGS sequence"/>
</dbReference>
<accession>A0A4C1V4L4</accession>
<keyword evidence="3" id="KW-1185">Reference proteome</keyword>
<name>A0A4C1V4L4_EUMVA</name>
<evidence type="ECO:0000256" key="1">
    <source>
        <dbReference type="SAM" id="Phobius"/>
    </source>
</evidence>
<proteinExistence type="predicted"/>
<feature type="transmembrane region" description="Helical" evidence="1">
    <location>
        <begin position="44"/>
        <end position="62"/>
    </location>
</feature>
<keyword evidence="1" id="KW-1133">Transmembrane helix</keyword>
<reference evidence="2 3" key="1">
    <citation type="journal article" date="2019" name="Commun. Biol.">
        <title>The bagworm genome reveals a unique fibroin gene that provides high tensile strength.</title>
        <authorList>
            <person name="Kono N."/>
            <person name="Nakamura H."/>
            <person name="Ohtoshi R."/>
            <person name="Tomita M."/>
            <person name="Numata K."/>
            <person name="Arakawa K."/>
        </authorList>
    </citation>
    <scope>NUCLEOTIDE SEQUENCE [LARGE SCALE GENOMIC DNA]</scope>
</reference>
<keyword evidence="1" id="KW-0472">Membrane</keyword>
<sequence length="209" mass="23377">MINEARGCGGSRALLLESGDTHAHKLPAPRYCFWLAKHINVRKCVAGVMLLSVLTILFYGYYVTPPLTKEKRPCEPPESMTLSPPFMDTHTSRGVTSLSTYWIGIRYLMEGSRINERIARHRTRVQNTLGNPSKSEPYDIETCLAHTSYNSRLANGCIYVVIRGRRIAALVMARPGIAVLLLQHREPNQHKNDGLLSVPSSCTQSVAER</sequence>
<evidence type="ECO:0000313" key="2">
    <source>
        <dbReference type="EMBL" id="GBP33450.1"/>
    </source>
</evidence>
<dbReference type="OrthoDB" id="8958249at2759"/>
<protein>
    <submittedName>
        <fullName evidence="2">Uncharacterized protein</fullName>
    </submittedName>
</protein>
<evidence type="ECO:0000313" key="3">
    <source>
        <dbReference type="Proteomes" id="UP000299102"/>
    </source>
</evidence>
<comment type="caution">
    <text evidence="2">The sequence shown here is derived from an EMBL/GenBank/DDBJ whole genome shotgun (WGS) entry which is preliminary data.</text>
</comment>
<gene>
    <name evidence="2" type="ORF">EVAR_23853_1</name>
</gene>
<dbReference type="EMBL" id="BGZK01000274">
    <property type="protein sequence ID" value="GBP33450.1"/>
    <property type="molecule type" value="Genomic_DNA"/>
</dbReference>
<organism evidence="2 3">
    <name type="scientific">Eumeta variegata</name>
    <name type="common">Bagworm moth</name>
    <name type="synonym">Eumeta japonica</name>
    <dbReference type="NCBI Taxonomy" id="151549"/>
    <lineage>
        <taxon>Eukaryota</taxon>
        <taxon>Metazoa</taxon>
        <taxon>Ecdysozoa</taxon>
        <taxon>Arthropoda</taxon>
        <taxon>Hexapoda</taxon>
        <taxon>Insecta</taxon>
        <taxon>Pterygota</taxon>
        <taxon>Neoptera</taxon>
        <taxon>Endopterygota</taxon>
        <taxon>Lepidoptera</taxon>
        <taxon>Glossata</taxon>
        <taxon>Ditrysia</taxon>
        <taxon>Tineoidea</taxon>
        <taxon>Psychidae</taxon>
        <taxon>Oiketicinae</taxon>
        <taxon>Eumeta</taxon>
    </lineage>
</organism>
<dbReference type="AlphaFoldDB" id="A0A4C1V4L4"/>